<keyword evidence="2" id="KW-1185">Reference proteome</keyword>
<dbReference type="EMBL" id="JARKIB010000039">
    <property type="protein sequence ID" value="KAJ7759581.1"/>
    <property type="molecule type" value="Genomic_DNA"/>
</dbReference>
<evidence type="ECO:0000313" key="2">
    <source>
        <dbReference type="Proteomes" id="UP001215598"/>
    </source>
</evidence>
<proteinExistence type="predicted"/>
<dbReference type="Proteomes" id="UP001215598">
    <property type="component" value="Unassembled WGS sequence"/>
</dbReference>
<sequence length="227" mass="25654">MNSFDAPKSLQFLILKDCIARRLLAFPELQSSESSPQLDEVEPELSDFSSYLANEVWPTLPPAFLEASHEIKSHLPEDLDSIPLDSTPVSFADTLISYGIASDADASQTFLRKVLADYVVEACAPPPIWSSTRATECEICEREIPLTYHHLIPRSTHAKVVKKKWHPPSTLNSVAWLCRPCHSVVHHVASNEDLAQNYYSIPLLLQREDIQRWGKYASKQRFGIRRG</sequence>
<comment type="caution">
    <text evidence="1">The sequence shown here is derived from an EMBL/GenBank/DDBJ whole genome shotgun (WGS) entry which is preliminary data.</text>
</comment>
<reference evidence="1" key="1">
    <citation type="submission" date="2023-03" db="EMBL/GenBank/DDBJ databases">
        <title>Massive genome expansion in bonnet fungi (Mycena s.s.) driven by repeated elements and novel gene families across ecological guilds.</title>
        <authorList>
            <consortium name="Lawrence Berkeley National Laboratory"/>
            <person name="Harder C.B."/>
            <person name="Miyauchi S."/>
            <person name="Viragh M."/>
            <person name="Kuo A."/>
            <person name="Thoen E."/>
            <person name="Andreopoulos B."/>
            <person name="Lu D."/>
            <person name="Skrede I."/>
            <person name="Drula E."/>
            <person name="Henrissat B."/>
            <person name="Morin E."/>
            <person name="Kohler A."/>
            <person name="Barry K."/>
            <person name="LaButti K."/>
            <person name="Morin E."/>
            <person name="Salamov A."/>
            <person name="Lipzen A."/>
            <person name="Mereny Z."/>
            <person name="Hegedus B."/>
            <person name="Baldrian P."/>
            <person name="Stursova M."/>
            <person name="Weitz H."/>
            <person name="Taylor A."/>
            <person name="Grigoriev I.V."/>
            <person name="Nagy L.G."/>
            <person name="Martin F."/>
            <person name="Kauserud H."/>
        </authorList>
    </citation>
    <scope>NUCLEOTIDE SEQUENCE</scope>
    <source>
        <strain evidence="1">CBHHK182m</strain>
    </source>
</reference>
<evidence type="ECO:0008006" key="3">
    <source>
        <dbReference type="Google" id="ProtNLM"/>
    </source>
</evidence>
<protein>
    <recommendedName>
        <fullName evidence="3">HNH domain-containing protein</fullName>
    </recommendedName>
</protein>
<dbReference type="PANTHER" id="PTHR37827">
    <property type="entry name" value="TUDOR DOMAIN-CONTAINING PROTEIN"/>
    <property type="match status" value="1"/>
</dbReference>
<dbReference type="CDD" id="cd00085">
    <property type="entry name" value="HNHc"/>
    <property type="match status" value="1"/>
</dbReference>
<dbReference type="InterPro" id="IPR003615">
    <property type="entry name" value="HNH_nuc"/>
</dbReference>
<name>A0AAD7NH16_9AGAR</name>
<dbReference type="PANTHER" id="PTHR37827:SF1">
    <property type="entry name" value="HNH DOMAIN-CONTAINING PROTEIN"/>
    <property type="match status" value="1"/>
</dbReference>
<gene>
    <name evidence="1" type="ORF">B0H16DRAFT_594809</name>
</gene>
<dbReference type="AlphaFoldDB" id="A0AAD7NH16"/>
<organism evidence="1 2">
    <name type="scientific">Mycena metata</name>
    <dbReference type="NCBI Taxonomy" id="1033252"/>
    <lineage>
        <taxon>Eukaryota</taxon>
        <taxon>Fungi</taxon>
        <taxon>Dikarya</taxon>
        <taxon>Basidiomycota</taxon>
        <taxon>Agaricomycotina</taxon>
        <taxon>Agaricomycetes</taxon>
        <taxon>Agaricomycetidae</taxon>
        <taxon>Agaricales</taxon>
        <taxon>Marasmiineae</taxon>
        <taxon>Mycenaceae</taxon>
        <taxon>Mycena</taxon>
    </lineage>
</organism>
<accession>A0AAD7NH16</accession>
<evidence type="ECO:0000313" key="1">
    <source>
        <dbReference type="EMBL" id="KAJ7759581.1"/>
    </source>
</evidence>